<protein>
    <submittedName>
        <fullName evidence="2">Uncharacterized protein</fullName>
    </submittedName>
</protein>
<evidence type="ECO:0000313" key="3">
    <source>
        <dbReference type="Proteomes" id="UP001224775"/>
    </source>
</evidence>
<sequence length="265" mass="30226">MNMRRSIIRYLTLVGALPVTNAFYFYLNSKDLTCSGDPFTELVLTHQCVEPEFYGEEQFYGPICFWGDHVTISGSVIAVSTFPSNGQVVAIPEFLNWQRYNNVDMQSLGRVCELLVPLEGQTCGEPGSYGFDLEMVLPYKPEYWYQKAIDSVTSITIHFKNSFTCEEVRTSHNLAVPKEVTGIGLGVAFGALFAVWNGKRRRRNQQQNEEDDDGDDQYVEMGVQPRRKNSSRATDPVVQWRRSDSVVDAMEQHRVIYGDDMEQCR</sequence>
<feature type="transmembrane region" description="Helical" evidence="1">
    <location>
        <begin position="7"/>
        <end position="27"/>
    </location>
</feature>
<keyword evidence="1" id="KW-1133">Transmembrane helix</keyword>
<accession>A0AAD8YB38</accession>
<name>A0AAD8YB38_9STRA</name>
<gene>
    <name evidence="2" type="ORF">QTG54_006889</name>
</gene>
<keyword evidence="3" id="KW-1185">Reference proteome</keyword>
<organism evidence="2 3">
    <name type="scientific">Skeletonema marinoi</name>
    <dbReference type="NCBI Taxonomy" id="267567"/>
    <lineage>
        <taxon>Eukaryota</taxon>
        <taxon>Sar</taxon>
        <taxon>Stramenopiles</taxon>
        <taxon>Ochrophyta</taxon>
        <taxon>Bacillariophyta</taxon>
        <taxon>Coscinodiscophyceae</taxon>
        <taxon>Thalassiosirophycidae</taxon>
        <taxon>Thalassiosirales</taxon>
        <taxon>Skeletonemataceae</taxon>
        <taxon>Skeletonema</taxon>
        <taxon>Skeletonema marinoi-dohrnii complex</taxon>
    </lineage>
</organism>
<dbReference type="Proteomes" id="UP001224775">
    <property type="component" value="Unassembled WGS sequence"/>
</dbReference>
<proteinExistence type="predicted"/>
<evidence type="ECO:0000256" key="1">
    <source>
        <dbReference type="SAM" id="Phobius"/>
    </source>
</evidence>
<comment type="caution">
    <text evidence="2">The sequence shown here is derived from an EMBL/GenBank/DDBJ whole genome shotgun (WGS) entry which is preliminary data.</text>
</comment>
<keyword evidence="1" id="KW-0472">Membrane</keyword>
<evidence type="ECO:0000313" key="2">
    <source>
        <dbReference type="EMBL" id="KAK1742324.1"/>
    </source>
</evidence>
<dbReference type="AlphaFoldDB" id="A0AAD8YB38"/>
<dbReference type="EMBL" id="JATAAI010000011">
    <property type="protein sequence ID" value="KAK1742324.1"/>
    <property type="molecule type" value="Genomic_DNA"/>
</dbReference>
<reference evidence="2" key="1">
    <citation type="submission" date="2023-06" db="EMBL/GenBank/DDBJ databases">
        <title>Survivors Of The Sea: Transcriptome response of Skeletonema marinoi to long-term dormancy.</title>
        <authorList>
            <person name="Pinder M.I.M."/>
            <person name="Kourtchenko O."/>
            <person name="Robertson E.K."/>
            <person name="Larsson T."/>
            <person name="Maumus F."/>
            <person name="Osuna-Cruz C.M."/>
            <person name="Vancaester E."/>
            <person name="Stenow R."/>
            <person name="Vandepoele K."/>
            <person name="Ploug H."/>
            <person name="Bruchert V."/>
            <person name="Godhe A."/>
            <person name="Topel M."/>
        </authorList>
    </citation>
    <scope>NUCLEOTIDE SEQUENCE</scope>
    <source>
        <strain evidence="2">R05AC</strain>
    </source>
</reference>
<keyword evidence="1" id="KW-0812">Transmembrane</keyword>
<feature type="transmembrane region" description="Helical" evidence="1">
    <location>
        <begin position="180"/>
        <end position="198"/>
    </location>
</feature>